<dbReference type="EMBL" id="HG793128">
    <property type="protein sequence ID" value="CDK27828.1"/>
    <property type="molecule type" value="Genomic_DNA"/>
</dbReference>
<dbReference type="Proteomes" id="UP000019384">
    <property type="component" value="Unassembled WGS sequence"/>
</dbReference>
<evidence type="ECO:0000313" key="1">
    <source>
        <dbReference type="EMBL" id="CDK27828.1"/>
    </source>
</evidence>
<gene>
    <name evidence="1" type="ORF">KUCA_T00003807001</name>
</gene>
<dbReference type="GeneID" id="34521208"/>
<proteinExistence type="predicted"/>
<reference evidence="1" key="2">
    <citation type="submission" date="2014-02" db="EMBL/GenBank/DDBJ databases">
        <title>Complete DNA sequence of /Kuraishia capsulata/ illustrates novel genomic features among budding yeasts (/Saccharomycotina/).</title>
        <authorList>
            <person name="Morales L."/>
            <person name="Noel B."/>
            <person name="Porcel B."/>
            <person name="Marcet-Houben M."/>
            <person name="Hullo M-F."/>
            <person name="Sacerdot C."/>
            <person name="Tekaia F."/>
            <person name="Leh-Louis V."/>
            <person name="Despons L."/>
            <person name="Khanna V."/>
            <person name="Aury J-M."/>
            <person name="Barbe V."/>
            <person name="Couloux A."/>
            <person name="Labadie K."/>
            <person name="Pelletier E."/>
            <person name="Souciet J-L."/>
            <person name="Boekhout T."/>
            <person name="Gabaldon T."/>
            <person name="Wincker P."/>
            <person name="Dujon B."/>
        </authorList>
    </citation>
    <scope>NUCLEOTIDE SEQUENCE</scope>
    <source>
        <strain evidence="1">CBS 1993</strain>
    </source>
</reference>
<keyword evidence="2" id="KW-1185">Reference proteome</keyword>
<accession>W6MNH2</accession>
<organism evidence="1 2">
    <name type="scientific">Kuraishia capsulata CBS 1993</name>
    <dbReference type="NCBI Taxonomy" id="1382522"/>
    <lineage>
        <taxon>Eukaryota</taxon>
        <taxon>Fungi</taxon>
        <taxon>Dikarya</taxon>
        <taxon>Ascomycota</taxon>
        <taxon>Saccharomycotina</taxon>
        <taxon>Pichiomycetes</taxon>
        <taxon>Pichiales</taxon>
        <taxon>Pichiaceae</taxon>
        <taxon>Kuraishia</taxon>
    </lineage>
</organism>
<dbReference type="HOGENOM" id="CLU_3399538_0_0_1"/>
<dbReference type="RefSeq" id="XP_022459820.1">
    <property type="nucleotide sequence ID" value="XM_022602259.1"/>
</dbReference>
<evidence type="ECO:0000313" key="2">
    <source>
        <dbReference type="Proteomes" id="UP000019384"/>
    </source>
</evidence>
<name>W6MNH2_9ASCO</name>
<sequence>MSGSGASGNKFRMSVCIILRLIFVASSSEFI</sequence>
<reference evidence="1" key="1">
    <citation type="submission" date="2013-12" db="EMBL/GenBank/DDBJ databases">
        <authorList>
            <person name="Genoscope - CEA"/>
        </authorList>
    </citation>
    <scope>NUCLEOTIDE SEQUENCE</scope>
    <source>
        <strain evidence="1">CBS 1993</strain>
    </source>
</reference>
<dbReference type="AlphaFoldDB" id="W6MNH2"/>
<protein>
    <submittedName>
        <fullName evidence="1">Uncharacterized protein</fullName>
    </submittedName>
</protein>